<feature type="transmembrane region" description="Helical" evidence="6">
    <location>
        <begin position="341"/>
        <end position="360"/>
    </location>
</feature>
<dbReference type="Pfam" id="PF12698">
    <property type="entry name" value="ABC2_membrane_3"/>
    <property type="match status" value="1"/>
</dbReference>
<dbReference type="GO" id="GO:0005886">
    <property type="term" value="C:plasma membrane"/>
    <property type="evidence" value="ECO:0007669"/>
    <property type="project" value="UniProtKB-SubCell"/>
</dbReference>
<evidence type="ECO:0000256" key="1">
    <source>
        <dbReference type="ARBA" id="ARBA00004651"/>
    </source>
</evidence>
<sequence>MQHFARTFADTLVDVATTRVLLFTMVVAVLFYGFFYPAPYAHQAASGVPIVVVDLDRSTLSRALLRNLAAARAVSIIAEAPDLTAAAALSRDREADGIILIEAGLGRSIAGQTPGGVAIIVNGTNPLRAKEIGTALSGAVGGAIGEWIEPLAAAVHAAPPLTIVMRPLFNTRAGYGDYVFPAVAGIIIQQTLLFGAAIWAARRRAQLTPQLSLAAFLGAWAAFTFLGTLTALYYQGVVYWLQDVPHHPNVTAMLLAMPLYAAAVSALGLLIGSCFAREDQPMTLLAPTSLLLFFMSGAAWPLASMPGWVAALAHLSPSTSGIHIFIALGQMGASLDEVTGHLLWLLALSAIYSAAAGWRMCHASALVPKT</sequence>
<keyword evidence="2" id="KW-1003">Cell membrane</keyword>
<dbReference type="InterPro" id="IPR051449">
    <property type="entry name" value="ABC-2_transporter_component"/>
</dbReference>
<feature type="transmembrane region" description="Helical" evidence="6">
    <location>
        <begin position="213"/>
        <end position="234"/>
    </location>
</feature>
<feature type="transmembrane region" description="Helical" evidence="6">
    <location>
        <begin position="178"/>
        <end position="201"/>
    </location>
</feature>
<dbReference type="InterPro" id="IPR013525">
    <property type="entry name" value="ABC2_TM"/>
</dbReference>
<dbReference type="AlphaFoldDB" id="A0A4Y9ERA3"/>
<keyword evidence="3 6" id="KW-0812">Transmembrane</keyword>
<comment type="subcellular location">
    <subcellularLocation>
        <location evidence="1">Cell membrane</location>
        <topology evidence="1">Multi-pass membrane protein</topology>
    </subcellularLocation>
</comment>
<evidence type="ECO:0000256" key="4">
    <source>
        <dbReference type="ARBA" id="ARBA00022989"/>
    </source>
</evidence>
<keyword evidence="5 6" id="KW-0472">Membrane</keyword>
<evidence type="ECO:0000313" key="9">
    <source>
        <dbReference type="Proteomes" id="UP000297737"/>
    </source>
</evidence>
<evidence type="ECO:0000256" key="3">
    <source>
        <dbReference type="ARBA" id="ARBA00022692"/>
    </source>
</evidence>
<feature type="transmembrane region" description="Helical" evidence="6">
    <location>
        <begin position="254"/>
        <end position="276"/>
    </location>
</feature>
<keyword evidence="9" id="KW-1185">Reference proteome</keyword>
<dbReference type="GO" id="GO:0140359">
    <property type="term" value="F:ABC-type transporter activity"/>
    <property type="evidence" value="ECO:0007669"/>
    <property type="project" value="InterPro"/>
</dbReference>
<keyword evidence="4 6" id="KW-1133">Transmembrane helix</keyword>
<evidence type="ECO:0000259" key="7">
    <source>
        <dbReference type="Pfam" id="PF12698"/>
    </source>
</evidence>
<dbReference type="PANTHER" id="PTHR30294">
    <property type="entry name" value="MEMBRANE COMPONENT OF ABC TRANSPORTER YHHJ-RELATED"/>
    <property type="match status" value="1"/>
</dbReference>
<feature type="transmembrane region" description="Helical" evidence="6">
    <location>
        <begin position="283"/>
        <end position="302"/>
    </location>
</feature>
<dbReference type="Proteomes" id="UP000297737">
    <property type="component" value="Unassembled WGS sequence"/>
</dbReference>
<name>A0A4Y9ERA3_9SPHN</name>
<evidence type="ECO:0000256" key="2">
    <source>
        <dbReference type="ARBA" id="ARBA00022475"/>
    </source>
</evidence>
<dbReference type="EMBL" id="SIHO01000001">
    <property type="protein sequence ID" value="TFU05860.1"/>
    <property type="molecule type" value="Genomic_DNA"/>
</dbReference>
<proteinExistence type="predicted"/>
<feature type="domain" description="ABC-2 type transporter transmembrane" evidence="7">
    <location>
        <begin position="20"/>
        <end position="356"/>
    </location>
</feature>
<gene>
    <name evidence="8" type="ORF">EUV02_02210</name>
</gene>
<evidence type="ECO:0000313" key="8">
    <source>
        <dbReference type="EMBL" id="TFU05860.1"/>
    </source>
</evidence>
<dbReference type="PANTHER" id="PTHR30294:SF46">
    <property type="entry name" value="ABC TRANSPORTER PERMEASE"/>
    <property type="match status" value="1"/>
</dbReference>
<feature type="transmembrane region" description="Helical" evidence="6">
    <location>
        <begin position="12"/>
        <end position="35"/>
    </location>
</feature>
<organism evidence="8 9">
    <name type="scientific">Glacieibacterium arshaanense</name>
    <dbReference type="NCBI Taxonomy" id="2511025"/>
    <lineage>
        <taxon>Bacteria</taxon>
        <taxon>Pseudomonadati</taxon>
        <taxon>Pseudomonadota</taxon>
        <taxon>Alphaproteobacteria</taxon>
        <taxon>Sphingomonadales</taxon>
        <taxon>Sphingosinicellaceae</taxon>
        <taxon>Glacieibacterium</taxon>
    </lineage>
</organism>
<accession>A0A4Y9ERA3</accession>
<protein>
    <submittedName>
        <fullName evidence="8">ABC transporter permease</fullName>
    </submittedName>
</protein>
<dbReference type="OrthoDB" id="9811522at2"/>
<evidence type="ECO:0000256" key="6">
    <source>
        <dbReference type="SAM" id="Phobius"/>
    </source>
</evidence>
<evidence type="ECO:0000256" key="5">
    <source>
        <dbReference type="ARBA" id="ARBA00023136"/>
    </source>
</evidence>
<reference evidence="8 9" key="1">
    <citation type="submission" date="2019-02" db="EMBL/GenBank/DDBJ databases">
        <title>Polymorphobacter sp. isolated from the lake at the Tibet of China.</title>
        <authorList>
            <person name="Li A."/>
        </authorList>
    </citation>
    <scope>NUCLEOTIDE SEQUENCE [LARGE SCALE GENOMIC DNA]</scope>
    <source>
        <strain evidence="8 9">DJ1R-1</strain>
    </source>
</reference>
<dbReference type="RefSeq" id="WP_135244584.1">
    <property type="nucleotide sequence ID" value="NZ_SIHO01000001.1"/>
</dbReference>
<dbReference type="Gene3D" id="3.40.1710.10">
    <property type="entry name" value="abc type-2 transporter like domain"/>
    <property type="match status" value="1"/>
</dbReference>
<comment type="caution">
    <text evidence="8">The sequence shown here is derived from an EMBL/GenBank/DDBJ whole genome shotgun (WGS) entry which is preliminary data.</text>
</comment>